<name>A0AAE0P445_9PEZI</name>
<gene>
    <name evidence="2" type="ORF">B0H63DRAFT_5442</name>
</gene>
<evidence type="ECO:0000256" key="1">
    <source>
        <dbReference type="SAM" id="MobiDB-lite"/>
    </source>
</evidence>
<evidence type="ECO:0008006" key="4">
    <source>
        <dbReference type="Google" id="ProtNLM"/>
    </source>
</evidence>
<comment type="caution">
    <text evidence="2">The sequence shown here is derived from an EMBL/GenBank/DDBJ whole genome shotgun (WGS) entry which is preliminary data.</text>
</comment>
<reference evidence="2" key="2">
    <citation type="submission" date="2023-06" db="EMBL/GenBank/DDBJ databases">
        <authorList>
            <consortium name="Lawrence Berkeley National Laboratory"/>
            <person name="Haridas S."/>
            <person name="Hensen N."/>
            <person name="Bonometti L."/>
            <person name="Westerberg I."/>
            <person name="Brannstrom I.O."/>
            <person name="Guillou S."/>
            <person name="Cros-Aarteil S."/>
            <person name="Calhoun S."/>
            <person name="Kuo A."/>
            <person name="Mondo S."/>
            <person name="Pangilinan J."/>
            <person name="Riley R."/>
            <person name="LaButti K."/>
            <person name="Andreopoulos B."/>
            <person name="Lipzen A."/>
            <person name="Chen C."/>
            <person name="Yanf M."/>
            <person name="Daum C."/>
            <person name="Ng V."/>
            <person name="Clum A."/>
            <person name="Steindorff A."/>
            <person name="Ohm R."/>
            <person name="Martin F."/>
            <person name="Silar P."/>
            <person name="Natvig D."/>
            <person name="Lalanne C."/>
            <person name="Gautier V."/>
            <person name="Ament-velasquez S.L."/>
            <person name="Kruys A."/>
            <person name="Hutchinson M.I."/>
            <person name="Powell A.J."/>
            <person name="Barry K."/>
            <person name="Miller A.N."/>
            <person name="Grigoriev I.V."/>
            <person name="Debuchy R."/>
            <person name="Gladieux P."/>
            <person name="Thoren M.H."/>
            <person name="Johannesson H."/>
        </authorList>
    </citation>
    <scope>NUCLEOTIDE SEQUENCE</scope>
    <source>
        <strain evidence="2">CBS 232.78</strain>
    </source>
</reference>
<dbReference type="AlphaFoldDB" id="A0AAE0P445"/>
<evidence type="ECO:0000313" key="3">
    <source>
        <dbReference type="Proteomes" id="UP001285441"/>
    </source>
</evidence>
<accession>A0AAE0P445</accession>
<dbReference type="EMBL" id="JAULSW010000001">
    <property type="protein sequence ID" value="KAK3392959.1"/>
    <property type="molecule type" value="Genomic_DNA"/>
</dbReference>
<keyword evidence="3" id="KW-1185">Reference proteome</keyword>
<sequence>MTTPLTESSPKAWRPDIPPETNPTVSLGPYPTPSHGPGGNFTISYSTRIAASPRICLDTVLKASDYPLWNRFCRQAIIDEQPLPLVNNPPFPGLGFLPDSSPGHLRLGTKFTFDVHVDAENEHSSGRPTPLVVSVLEPIDEEIATDLASGGSNHAKGKSPRRKGYRVAWKSRGTLLLPLWMLRAERVQEFIEVANPFGTRDEPETEYICWETFYGTLAPVVRLAAASKVMTGLGAWIDGLQKHAEQRERTEGAFAPDK</sequence>
<dbReference type="Proteomes" id="UP001285441">
    <property type="component" value="Unassembled WGS sequence"/>
</dbReference>
<reference evidence="2" key="1">
    <citation type="journal article" date="2023" name="Mol. Phylogenet. Evol.">
        <title>Genome-scale phylogeny and comparative genomics of the fungal order Sordariales.</title>
        <authorList>
            <person name="Hensen N."/>
            <person name="Bonometti L."/>
            <person name="Westerberg I."/>
            <person name="Brannstrom I.O."/>
            <person name="Guillou S."/>
            <person name="Cros-Aarteil S."/>
            <person name="Calhoun S."/>
            <person name="Haridas S."/>
            <person name="Kuo A."/>
            <person name="Mondo S."/>
            <person name="Pangilinan J."/>
            <person name="Riley R."/>
            <person name="LaButti K."/>
            <person name="Andreopoulos B."/>
            <person name="Lipzen A."/>
            <person name="Chen C."/>
            <person name="Yan M."/>
            <person name="Daum C."/>
            <person name="Ng V."/>
            <person name="Clum A."/>
            <person name="Steindorff A."/>
            <person name="Ohm R.A."/>
            <person name="Martin F."/>
            <person name="Silar P."/>
            <person name="Natvig D.O."/>
            <person name="Lalanne C."/>
            <person name="Gautier V."/>
            <person name="Ament-Velasquez S.L."/>
            <person name="Kruys A."/>
            <person name="Hutchinson M.I."/>
            <person name="Powell A.J."/>
            <person name="Barry K."/>
            <person name="Miller A.N."/>
            <person name="Grigoriev I.V."/>
            <person name="Debuchy R."/>
            <person name="Gladieux P."/>
            <person name="Hiltunen Thoren M."/>
            <person name="Johannesson H."/>
        </authorList>
    </citation>
    <scope>NUCLEOTIDE SEQUENCE</scope>
    <source>
        <strain evidence="2">CBS 232.78</strain>
    </source>
</reference>
<protein>
    <recommendedName>
        <fullName evidence="4">Coenzyme Q-binding protein COQ10 START domain-containing protein</fullName>
    </recommendedName>
</protein>
<proteinExistence type="predicted"/>
<feature type="region of interest" description="Disordered" evidence="1">
    <location>
        <begin position="1"/>
        <end position="36"/>
    </location>
</feature>
<organism evidence="2 3">
    <name type="scientific">Podospora didyma</name>
    <dbReference type="NCBI Taxonomy" id="330526"/>
    <lineage>
        <taxon>Eukaryota</taxon>
        <taxon>Fungi</taxon>
        <taxon>Dikarya</taxon>
        <taxon>Ascomycota</taxon>
        <taxon>Pezizomycotina</taxon>
        <taxon>Sordariomycetes</taxon>
        <taxon>Sordariomycetidae</taxon>
        <taxon>Sordariales</taxon>
        <taxon>Podosporaceae</taxon>
        <taxon>Podospora</taxon>
    </lineage>
</organism>
<evidence type="ECO:0000313" key="2">
    <source>
        <dbReference type="EMBL" id="KAK3392959.1"/>
    </source>
</evidence>